<evidence type="ECO:0000313" key="1">
    <source>
        <dbReference type="EMBL" id="GLD54965.1"/>
    </source>
</evidence>
<evidence type="ECO:0000313" key="2">
    <source>
        <dbReference type="Proteomes" id="UP001279410"/>
    </source>
</evidence>
<organism evidence="1 2">
    <name type="scientific">Lates japonicus</name>
    <name type="common">Japanese lates</name>
    <dbReference type="NCBI Taxonomy" id="270547"/>
    <lineage>
        <taxon>Eukaryota</taxon>
        <taxon>Metazoa</taxon>
        <taxon>Chordata</taxon>
        <taxon>Craniata</taxon>
        <taxon>Vertebrata</taxon>
        <taxon>Euteleostomi</taxon>
        <taxon>Actinopterygii</taxon>
        <taxon>Neopterygii</taxon>
        <taxon>Teleostei</taxon>
        <taxon>Neoteleostei</taxon>
        <taxon>Acanthomorphata</taxon>
        <taxon>Carangaria</taxon>
        <taxon>Carangaria incertae sedis</taxon>
        <taxon>Centropomidae</taxon>
        <taxon>Lates</taxon>
    </lineage>
</organism>
<dbReference type="Proteomes" id="UP001279410">
    <property type="component" value="Unassembled WGS sequence"/>
</dbReference>
<gene>
    <name evidence="1" type="ORF">AKAME5_000751900</name>
</gene>
<keyword evidence="2" id="KW-1185">Reference proteome</keyword>
<dbReference type="EMBL" id="BRZM01000020">
    <property type="protein sequence ID" value="GLD54965.1"/>
    <property type="molecule type" value="Genomic_DNA"/>
</dbReference>
<protein>
    <submittedName>
        <fullName evidence="1">Microtubule-associated protein 4-like isoform X1</fullName>
    </submittedName>
</protein>
<sequence>MAGYLILWALRTTPAQMMDTGLMGAFSGSSPEPEGWGHGSWELHLQADRPPSIAGTPASYTSGRLDAPKEYTTPCCLNLRFFAAPADLLQTYAD</sequence>
<comment type="caution">
    <text evidence="1">The sequence shown here is derived from an EMBL/GenBank/DDBJ whole genome shotgun (WGS) entry which is preliminary data.</text>
</comment>
<accession>A0AAD3MK22</accession>
<name>A0AAD3MK22_LATJO</name>
<proteinExistence type="predicted"/>
<reference evidence="1" key="1">
    <citation type="submission" date="2022-08" db="EMBL/GenBank/DDBJ databases">
        <title>Genome sequencing of akame (Lates japonicus).</title>
        <authorList>
            <person name="Hashiguchi Y."/>
            <person name="Takahashi H."/>
        </authorList>
    </citation>
    <scope>NUCLEOTIDE SEQUENCE</scope>
    <source>
        <strain evidence="1">Kochi</strain>
    </source>
</reference>
<dbReference type="AlphaFoldDB" id="A0AAD3MK22"/>